<evidence type="ECO:0000256" key="4">
    <source>
        <dbReference type="ARBA" id="ARBA00022801"/>
    </source>
</evidence>
<evidence type="ECO:0000256" key="1">
    <source>
        <dbReference type="ARBA" id="ARBA00004370"/>
    </source>
</evidence>
<dbReference type="InterPro" id="IPR030395">
    <property type="entry name" value="GP_PDE_dom"/>
</dbReference>
<dbReference type="Proteomes" id="UP000190831">
    <property type="component" value="Chromosome C"/>
</dbReference>
<dbReference type="PROSITE" id="PS51704">
    <property type="entry name" value="GP_PDE"/>
    <property type="match status" value="1"/>
</dbReference>
<dbReference type="InterPro" id="IPR052271">
    <property type="entry name" value="GDPD-Related"/>
</dbReference>
<comment type="similarity">
    <text evidence="2">Belongs to the glycerophosphoryl diester phosphodiesterase family.</text>
</comment>
<dbReference type="PANTHER" id="PTHR42758:SF2">
    <property type="entry name" value="PHOSPHATIDYLGLYCEROL PHOSPHOLIPASE C"/>
    <property type="match status" value="1"/>
</dbReference>
<dbReference type="Pfam" id="PF03009">
    <property type="entry name" value="GDPD"/>
    <property type="match status" value="1"/>
</dbReference>
<dbReference type="EMBL" id="LT598485">
    <property type="protein sequence ID" value="SCW00454.1"/>
    <property type="molecule type" value="Genomic_DNA"/>
</dbReference>
<evidence type="ECO:0000256" key="5">
    <source>
        <dbReference type="ARBA" id="ARBA00022989"/>
    </source>
</evidence>
<evidence type="ECO:0000256" key="3">
    <source>
        <dbReference type="ARBA" id="ARBA00022692"/>
    </source>
</evidence>
<proteinExistence type="inferred from homology"/>
<dbReference type="STRING" id="4955.A0A1G4M9M3"/>
<evidence type="ECO:0000256" key="6">
    <source>
        <dbReference type="ARBA" id="ARBA00023098"/>
    </source>
</evidence>
<dbReference type="OrthoDB" id="1058301at2759"/>
<dbReference type="OMA" id="RALPECW"/>
<evidence type="ECO:0000313" key="10">
    <source>
        <dbReference type="Proteomes" id="UP000190831"/>
    </source>
</evidence>
<protein>
    <submittedName>
        <fullName evidence="9">LAFE_0C04544g1_1</fullName>
    </submittedName>
</protein>
<evidence type="ECO:0000256" key="7">
    <source>
        <dbReference type="ARBA" id="ARBA00023136"/>
    </source>
</evidence>
<keyword evidence="6" id="KW-0443">Lipid metabolism</keyword>
<reference evidence="9 10" key="1">
    <citation type="submission" date="2016-03" db="EMBL/GenBank/DDBJ databases">
        <authorList>
            <person name="Devillers H."/>
        </authorList>
    </citation>
    <scope>NUCLEOTIDE SEQUENCE [LARGE SCALE GENOMIC DNA]</scope>
    <source>
        <strain evidence="9">CBS 6772</strain>
    </source>
</reference>
<keyword evidence="4" id="KW-0378">Hydrolase</keyword>
<comment type="subcellular location">
    <subcellularLocation>
        <location evidence="1">Membrane</location>
    </subcellularLocation>
</comment>
<keyword evidence="5" id="KW-1133">Transmembrane helix</keyword>
<dbReference type="GO" id="GO:0005737">
    <property type="term" value="C:cytoplasm"/>
    <property type="evidence" value="ECO:0007669"/>
    <property type="project" value="UniProtKB-ARBA"/>
</dbReference>
<keyword evidence="3" id="KW-0812">Transmembrane</keyword>
<dbReference type="InterPro" id="IPR017946">
    <property type="entry name" value="PLC-like_Pdiesterase_TIM-brl"/>
</dbReference>
<name>A0A1G4M9M3_LACFM</name>
<feature type="domain" description="GP-PDE" evidence="8">
    <location>
        <begin position="4"/>
        <end position="255"/>
    </location>
</feature>
<dbReference type="GO" id="GO:0034479">
    <property type="term" value="F:phosphatidylglycerol phospholipase C activity"/>
    <property type="evidence" value="ECO:0007669"/>
    <property type="project" value="TreeGrafter"/>
</dbReference>
<dbReference type="SUPFAM" id="SSF51695">
    <property type="entry name" value="PLC-like phosphodiesterases"/>
    <property type="match status" value="1"/>
</dbReference>
<evidence type="ECO:0000259" key="8">
    <source>
        <dbReference type="PROSITE" id="PS51704"/>
    </source>
</evidence>
<keyword evidence="7" id="KW-0472">Membrane</keyword>
<dbReference type="AlphaFoldDB" id="A0A1G4M9M3"/>
<gene>
    <name evidence="9" type="ORF">LAFE_0C04544G</name>
</gene>
<dbReference type="PANTHER" id="PTHR42758">
    <property type="entry name" value="PHOSPHATIDYLGLYCEROL PHOSPHOLIPASE C"/>
    <property type="match status" value="1"/>
</dbReference>
<dbReference type="CDD" id="cd08570">
    <property type="entry name" value="GDPD_YPL206cp_fungi"/>
    <property type="match status" value="1"/>
</dbReference>
<dbReference type="Gene3D" id="3.20.20.190">
    <property type="entry name" value="Phosphatidylinositol (PI) phosphodiesterase"/>
    <property type="match status" value="1"/>
</dbReference>
<sequence>MVQVDILGHRAYRGLYPENTLLAFDKAYEAGVDVIETDLQMSADGIVVVNHDATTGRIWNRDYTIGETKWEELQTLRCNDPKFADQRMPSFVEALKWAVEHPRAKLMLDIKFTNDKIILIKSFADMLKVKNDLAYWKKHIIWGLWTVDWYAFGVQTGILNDFPLVCITLSLHVAKSFVEYSKKLDNPHYKLSGVSLHFVSTWSDQFQQKWLPYLKENNVRIYVWTINHEIDFKYCNALPISGFVTDYPLQARSAISKYKRSDTVFQKPKIGSKEGLRFYAFLTLYSWIAQLLFSPWSQYKVIGQWSFSYLMLKLLKLIHFL</sequence>
<organism evidence="9 10">
    <name type="scientific">Lachancea fermentati</name>
    <name type="common">Zygosaccharomyces fermentati</name>
    <dbReference type="NCBI Taxonomy" id="4955"/>
    <lineage>
        <taxon>Eukaryota</taxon>
        <taxon>Fungi</taxon>
        <taxon>Dikarya</taxon>
        <taxon>Ascomycota</taxon>
        <taxon>Saccharomycotina</taxon>
        <taxon>Saccharomycetes</taxon>
        <taxon>Saccharomycetales</taxon>
        <taxon>Saccharomycetaceae</taxon>
        <taxon>Lachancea</taxon>
    </lineage>
</organism>
<evidence type="ECO:0000256" key="2">
    <source>
        <dbReference type="ARBA" id="ARBA00007277"/>
    </source>
</evidence>
<keyword evidence="10" id="KW-1185">Reference proteome</keyword>
<dbReference type="GO" id="GO:0046475">
    <property type="term" value="P:glycerophospholipid catabolic process"/>
    <property type="evidence" value="ECO:0007669"/>
    <property type="project" value="TreeGrafter"/>
</dbReference>
<evidence type="ECO:0000313" key="9">
    <source>
        <dbReference type="EMBL" id="SCW00454.1"/>
    </source>
</evidence>
<accession>A0A1G4M9M3</accession>
<dbReference type="GO" id="GO:0016020">
    <property type="term" value="C:membrane"/>
    <property type="evidence" value="ECO:0007669"/>
    <property type="project" value="UniProtKB-SubCell"/>
</dbReference>